<accession>A0A927QJU7</accession>
<name>A0A927QJU7_9ACTN</name>
<comment type="caution">
    <text evidence="2">The sequence shown here is derived from an EMBL/GenBank/DDBJ whole genome shotgun (WGS) entry which is preliminary data.</text>
</comment>
<dbReference type="AlphaFoldDB" id="A0A927QJU7"/>
<organism evidence="2 3">
    <name type="scientific">Streptomyces caniscabiei</name>
    <dbReference type="NCBI Taxonomy" id="2746961"/>
    <lineage>
        <taxon>Bacteria</taxon>
        <taxon>Bacillati</taxon>
        <taxon>Actinomycetota</taxon>
        <taxon>Actinomycetes</taxon>
        <taxon>Kitasatosporales</taxon>
        <taxon>Streptomycetaceae</taxon>
        <taxon>Streptomyces</taxon>
    </lineage>
</organism>
<feature type="domain" description="Limonene-1,2-epoxide hydrolase" evidence="1">
    <location>
        <begin position="20"/>
        <end position="117"/>
    </location>
</feature>
<dbReference type="InterPro" id="IPR013100">
    <property type="entry name" value="LEH"/>
</dbReference>
<reference evidence="2" key="1">
    <citation type="submission" date="2020-09" db="EMBL/GenBank/DDBJ databases">
        <title>Streptomyces canutascabiei sp. nov., which causes potato common scab and is distributed across the world.</title>
        <authorList>
            <person name="Nguyen H.P."/>
            <person name="Weisberg A.J."/>
            <person name="Chang J.H."/>
            <person name="Clarke C.R."/>
        </authorList>
    </citation>
    <scope>NUCLEOTIDE SEQUENCE</scope>
    <source>
        <strain evidence="2">ID-01-6.2a</strain>
    </source>
</reference>
<sequence>MMSPDEVVRSLADSWNDPSRDPDAVSKHFAEDACYHNIPVEPILGRAAIRDACVDGFKQFDRIHWDVKHQVASGNVVMNERVDTLRSGDRVIVIRVMGVFEVNDGLITEWRDYFDMAEAGPAFGQ</sequence>
<dbReference type="Gene3D" id="3.10.450.50">
    <property type="match status" value="1"/>
</dbReference>
<dbReference type="Pfam" id="PF07858">
    <property type="entry name" value="LEH"/>
    <property type="match status" value="1"/>
</dbReference>
<dbReference type="SUPFAM" id="SSF54427">
    <property type="entry name" value="NTF2-like"/>
    <property type="match status" value="1"/>
</dbReference>
<evidence type="ECO:0000313" key="3">
    <source>
        <dbReference type="Proteomes" id="UP000661025"/>
    </source>
</evidence>
<dbReference type="InterPro" id="IPR032710">
    <property type="entry name" value="NTF2-like_dom_sf"/>
</dbReference>
<gene>
    <name evidence="2" type="ORF">IHE70_08275</name>
</gene>
<dbReference type="Proteomes" id="UP000661025">
    <property type="component" value="Unassembled WGS sequence"/>
</dbReference>
<evidence type="ECO:0000313" key="2">
    <source>
        <dbReference type="EMBL" id="MBD9723239.1"/>
    </source>
</evidence>
<dbReference type="EMBL" id="JACYXT010000003">
    <property type="protein sequence ID" value="MBD9723239.1"/>
    <property type="molecule type" value="Genomic_DNA"/>
</dbReference>
<proteinExistence type="predicted"/>
<evidence type="ECO:0000259" key="1">
    <source>
        <dbReference type="Pfam" id="PF07858"/>
    </source>
</evidence>
<protein>
    <submittedName>
        <fullName evidence="2">Nuclear transport factor 2 family protein</fullName>
    </submittedName>
</protein>